<dbReference type="InterPro" id="IPR016030">
    <property type="entry name" value="CblAdoTrfase-like"/>
</dbReference>
<name>A0ABS6M9X2_9GAMM</name>
<dbReference type="PANTHER" id="PTHR12213:SF0">
    <property type="entry name" value="CORRINOID ADENOSYLTRANSFERASE MMAB"/>
    <property type="match status" value="1"/>
</dbReference>
<dbReference type="EC" id="2.5.1.17" evidence="1"/>
<keyword evidence="4" id="KW-1185">Reference proteome</keyword>
<dbReference type="Proteomes" id="UP000755551">
    <property type="component" value="Unassembled WGS sequence"/>
</dbReference>
<keyword evidence="1" id="KW-0547">Nucleotide-binding</keyword>
<dbReference type="Pfam" id="PF01923">
    <property type="entry name" value="Cob_adeno_trans"/>
    <property type="match status" value="1"/>
</dbReference>
<keyword evidence="1 3" id="KW-0808">Transferase</keyword>
<evidence type="ECO:0000259" key="2">
    <source>
        <dbReference type="Pfam" id="PF01923"/>
    </source>
</evidence>
<keyword evidence="1" id="KW-0169">Cobalamin biosynthesis</keyword>
<gene>
    <name evidence="3" type="ORF">KTN04_07030</name>
</gene>
<sequence>MSNRLTRIYTRGGDKGTTALANGNRVAKTHPRIEALGDVDELNCLLGCLAAELAADDPLAPLVQRIQNDLFDLGGELAVADPDYRVITPAVVEWLETELDRLNAALPPLKEFILPGGGPAATRAHLARSVCRRAERRAVSLAEVDTKGVNPEGIAYLNRLSDLLFVCARVLSRRDGGQDVLWQPRQPESA</sequence>
<dbReference type="RefSeq" id="WP_217334514.1">
    <property type="nucleotide sequence ID" value="NZ_JAHQZT010000007.1"/>
</dbReference>
<keyword evidence="1" id="KW-0067">ATP-binding</keyword>
<comment type="catalytic activity">
    <reaction evidence="1">
        <text>2 cob(II)yrinate a,c diamide + reduced [electron-transfer flavoprotein] + 2 ATP = 2 adenosylcob(III)yrinate a,c-diamide + 2 triphosphate + oxidized [electron-transfer flavoprotein] + 3 H(+)</text>
        <dbReference type="Rhea" id="RHEA:11528"/>
        <dbReference type="Rhea" id="RHEA-COMP:10685"/>
        <dbReference type="Rhea" id="RHEA-COMP:10686"/>
        <dbReference type="ChEBI" id="CHEBI:15378"/>
        <dbReference type="ChEBI" id="CHEBI:18036"/>
        <dbReference type="ChEBI" id="CHEBI:30616"/>
        <dbReference type="ChEBI" id="CHEBI:57692"/>
        <dbReference type="ChEBI" id="CHEBI:58307"/>
        <dbReference type="ChEBI" id="CHEBI:58503"/>
        <dbReference type="ChEBI" id="CHEBI:58537"/>
        <dbReference type="EC" id="2.5.1.17"/>
    </reaction>
</comment>
<comment type="catalytic activity">
    <reaction evidence="1">
        <text>2 cob(II)alamin + reduced [electron-transfer flavoprotein] + 2 ATP = 2 adenosylcob(III)alamin + 2 triphosphate + oxidized [electron-transfer flavoprotein] + 3 H(+)</text>
        <dbReference type="Rhea" id="RHEA:28671"/>
        <dbReference type="Rhea" id="RHEA-COMP:10685"/>
        <dbReference type="Rhea" id="RHEA-COMP:10686"/>
        <dbReference type="ChEBI" id="CHEBI:15378"/>
        <dbReference type="ChEBI" id="CHEBI:16304"/>
        <dbReference type="ChEBI" id="CHEBI:18036"/>
        <dbReference type="ChEBI" id="CHEBI:18408"/>
        <dbReference type="ChEBI" id="CHEBI:30616"/>
        <dbReference type="ChEBI" id="CHEBI:57692"/>
        <dbReference type="ChEBI" id="CHEBI:58307"/>
        <dbReference type="EC" id="2.5.1.17"/>
    </reaction>
</comment>
<comment type="pathway">
    <text evidence="1">Cofactor biosynthesis; adenosylcobalamin biosynthesis; adenosylcobalamin from cob(II)yrinate a,c-diamide: step 2/7.</text>
</comment>
<accession>A0ABS6M9X2</accession>
<proteinExistence type="inferred from homology"/>
<feature type="domain" description="Cobalamin adenosyltransferase-like" evidence="2">
    <location>
        <begin position="8"/>
        <end position="170"/>
    </location>
</feature>
<dbReference type="GO" id="GO:0008817">
    <property type="term" value="F:corrinoid adenosyltransferase activity"/>
    <property type="evidence" value="ECO:0007669"/>
    <property type="project" value="UniProtKB-EC"/>
</dbReference>
<dbReference type="PANTHER" id="PTHR12213">
    <property type="entry name" value="CORRINOID ADENOSYLTRANSFERASE"/>
    <property type="match status" value="1"/>
</dbReference>
<reference evidence="3 4" key="1">
    <citation type="submission" date="2021-06" db="EMBL/GenBank/DDBJ databases">
        <title>Bacterium isolated from marine sediment.</title>
        <authorList>
            <person name="Zhu K.-L."/>
            <person name="Du Z.-J."/>
            <person name="Liang Q.-Y."/>
        </authorList>
    </citation>
    <scope>NUCLEOTIDE SEQUENCE [LARGE SCALE GENOMIC DNA]</scope>
    <source>
        <strain evidence="3 4">A346</strain>
    </source>
</reference>
<dbReference type="EMBL" id="JAHQZT010000007">
    <property type="protein sequence ID" value="MBV0933087.1"/>
    <property type="molecule type" value="Genomic_DNA"/>
</dbReference>
<comment type="caution">
    <text evidence="3">The sequence shown here is derived from an EMBL/GenBank/DDBJ whole genome shotgun (WGS) entry which is preliminary data.</text>
</comment>
<organism evidence="3 4">
    <name type="scientific">Marinobacterium weihaiense</name>
    <dbReference type="NCBI Taxonomy" id="2851016"/>
    <lineage>
        <taxon>Bacteria</taxon>
        <taxon>Pseudomonadati</taxon>
        <taxon>Pseudomonadota</taxon>
        <taxon>Gammaproteobacteria</taxon>
        <taxon>Oceanospirillales</taxon>
        <taxon>Oceanospirillaceae</taxon>
        <taxon>Marinobacterium</taxon>
    </lineage>
</organism>
<protein>
    <recommendedName>
        <fullName evidence="1">Corrinoid adenosyltransferase</fullName>
        <ecNumber evidence="1">2.5.1.17</ecNumber>
    </recommendedName>
    <alternativeName>
        <fullName evidence="1">Cob(II)alamin adenosyltransferase</fullName>
    </alternativeName>
    <alternativeName>
        <fullName evidence="1">Cob(II)yrinic acid a,c-diamide adenosyltransferase</fullName>
    </alternativeName>
    <alternativeName>
        <fullName evidence="1">Cobinamide/cobalamin adenosyltransferase</fullName>
    </alternativeName>
</protein>
<comment type="similarity">
    <text evidence="1">Belongs to the Cob(I)alamin adenosyltransferase family.</text>
</comment>
<dbReference type="InterPro" id="IPR029499">
    <property type="entry name" value="PduO-typ"/>
</dbReference>
<dbReference type="NCBIfam" id="TIGR00636">
    <property type="entry name" value="PduO_Nterm"/>
    <property type="match status" value="1"/>
</dbReference>
<evidence type="ECO:0000313" key="4">
    <source>
        <dbReference type="Proteomes" id="UP000755551"/>
    </source>
</evidence>
<evidence type="ECO:0000313" key="3">
    <source>
        <dbReference type="EMBL" id="MBV0933087.1"/>
    </source>
</evidence>
<evidence type="ECO:0000256" key="1">
    <source>
        <dbReference type="RuleBase" id="RU366026"/>
    </source>
</evidence>